<dbReference type="SUPFAM" id="SSF51206">
    <property type="entry name" value="cAMP-binding domain-like"/>
    <property type="match status" value="2"/>
</dbReference>
<reference evidence="3 4" key="1">
    <citation type="submission" date="2016-10" db="EMBL/GenBank/DDBJ databases">
        <authorList>
            <person name="de Groot N.N."/>
        </authorList>
    </citation>
    <scope>NUCLEOTIDE SEQUENCE [LARGE SCALE GENOMIC DNA]</scope>
    <source>
        <strain evidence="3 4">HLD2</strain>
    </source>
</reference>
<dbReference type="RefSeq" id="WP_092995629.1">
    <property type="nucleotide sequence ID" value="NZ_FMWD01000005.1"/>
</dbReference>
<dbReference type="Pfam" id="PF00581">
    <property type="entry name" value="Rhodanese"/>
    <property type="match status" value="1"/>
</dbReference>
<dbReference type="SUPFAM" id="SSF52821">
    <property type="entry name" value="Rhodanese/Cell cycle control phosphatase"/>
    <property type="match status" value="1"/>
</dbReference>
<dbReference type="STRING" id="415747.SAMN03097708_01791"/>
<dbReference type="SMART" id="SM00450">
    <property type="entry name" value="RHOD"/>
    <property type="match status" value="1"/>
</dbReference>
<organism evidence="3 4">
    <name type="scientific">Thiohalomonas denitrificans</name>
    <dbReference type="NCBI Taxonomy" id="415747"/>
    <lineage>
        <taxon>Bacteria</taxon>
        <taxon>Pseudomonadati</taxon>
        <taxon>Pseudomonadota</taxon>
        <taxon>Gammaproteobacteria</taxon>
        <taxon>Thiohalomonadales</taxon>
        <taxon>Thiohalomonadaceae</taxon>
        <taxon>Thiohalomonas</taxon>
    </lineage>
</organism>
<dbReference type="InterPro" id="IPR018490">
    <property type="entry name" value="cNMP-bd_dom_sf"/>
</dbReference>
<dbReference type="AlphaFoldDB" id="A0A1G5QB73"/>
<feature type="domain" description="Rhodanese" evidence="2">
    <location>
        <begin position="276"/>
        <end position="358"/>
    </location>
</feature>
<protein>
    <submittedName>
        <fullName evidence="3">Cyclic nucleotide-binding domain-containing protein</fullName>
    </submittedName>
</protein>
<dbReference type="EMBL" id="FMWD01000005">
    <property type="protein sequence ID" value="SCZ59113.1"/>
    <property type="molecule type" value="Genomic_DNA"/>
</dbReference>
<evidence type="ECO:0000259" key="2">
    <source>
        <dbReference type="PROSITE" id="PS50206"/>
    </source>
</evidence>
<sequence>MSKSIQHVNAQELRRFIPLTELTHENLIDVSKKAVIEKLSKGRALFKAGDTINQSFYLLSGEVKIVSAGSEKVVAANTPQARYPLDHHNPRLATVTARTDVHFCRIDNDLLDILLTWDQNAGYMVNEIDAEQSAEKGVSADKDDRDWMTQMLRSSIFHRIPPSNIQAIFMHMEPMPVRAGEVIIQQGDEGDYYYHLTSGRAVVTHTGKSGKVIKLANLGPGQGFGEEALISNSRRNANITMLTDGSLMRLAKEHFEKLLKSPVLQTVDYQKARAMVKDGALLLDVRLDSEHRNASIRNSLNIPLYLLRIKAKSLDPDKTYIVYCDTGRRSSSAAYLLSERGFDAYVLDGGLMAIKQQA</sequence>
<dbReference type="SMART" id="SM00100">
    <property type="entry name" value="cNMP"/>
    <property type="match status" value="1"/>
</dbReference>
<evidence type="ECO:0000313" key="3">
    <source>
        <dbReference type="EMBL" id="SCZ59113.1"/>
    </source>
</evidence>
<gene>
    <name evidence="3" type="ORF">SAMN03097708_01791</name>
</gene>
<feature type="domain" description="Cyclic nucleotide-binding" evidence="1">
    <location>
        <begin position="15"/>
        <end position="115"/>
    </location>
</feature>
<dbReference type="CDD" id="cd00158">
    <property type="entry name" value="RHOD"/>
    <property type="match status" value="1"/>
</dbReference>
<dbReference type="GO" id="GO:0005952">
    <property type="term" value="C:cAMP-dependent protein kinase complex"/>
    <property type="evidence" value="ECO:0007669"/>
    <property type="project" value="InterPro"/>
</dbReference>
<dbReference type="PROSITE" id="PS50206">
    <property type="entry name" value="RHODANESE_3"/>
    <property type="match status" value="1"/>
</dbReference>
<dbReference type="CDD" id="cd00038">
    <property type="entry name" value="CAP_ED"/>
    <property type="match status" value="2"/>
</dbReference>
<dbReference type="InterPro" id="IPR036873">
    <property type="entry name" value="Rhodanese-like_dom_sf"/>
</dbReference>
<dbReference type="Gene3D" id="3.40.250.10">
    <property type="entry name" value="Rhodanese-like domain"/>
    <property type="match status" value="1"/>
</dbReference>
<evidence type="ECO:0000259" key="1">
    <source>
        <dbReference type="PROSITE" id="PS50042"/>
    </source>
</evidence>
<dbReference type="InterPro" id="IPR000595">
    <property type="entry name" value="cNMP-bd_dom"/>
</dbReference>
<dbReference type="GO" id="GO:0005829">
    <property type="term" value="C:cytosol"/>
    <property type="evidence" value="ECO:0007669"/>
    <property type="project" value="TreeGrafter"/>
</dbReference>
<evidence type="ECO:0000313" key="4">
    <source>
        <dbReference type="Proteomes" id="UP000199648"/>
    </source>
</evidence>
<dbReference type="InterPro" id="IPR014710">
    <property type="entry name" value="RmlC-like_jellyroll"/>
</dbReference>
<proteinExistence type="predicted"/>
<dbReference type="InterPro" id="IPR001763">
    <property type="entry name" value="Rhodanese-like_dom"/>
</dbReference>
<feature type="domain" description="Cyclic nucleotide-binding" evidence="1">
    <location>
        <begin position="156"/>
        <end position="259"/>
    </location>
</feature>
<keyword evidence="4" id="KW-1185">Reference proteome</keyword>
<dbReference type="OrthoDB" id="9814704at2"/>
<name>A0A1G5QB73_9GAMM</name>
<dbReference type="PANTHER" id="PTHR11635:SF152">
    <property type="entry name" value="CAMP-DEPENDENT PROTEIN KINASE TYPE I REGULATORY SUBUNIT-RELATED"/>
    <property type="match status" value="1"/>
</dbReference>
<accession>A0A1G5QB73</accession>
<dbReference type="PROSITE" id="PS50042">
    <property type="entry name" value="CNMP_BINDING_3"/>
    <property type="match status" value="2"/>
</dbReference>
<dbReference type="Proteomes" id="UP000199648">
    <property type="component" value="Unassembled WGS sequence"/>
</dbReference>
<dbReference type="InterPro" id="IPR050503">
    <property type="entry name" value="cAMP-dep_PK_reg_su-like"/>
</dbReference>
<dbReference type="Pfam" id="PF00027">
    <property type="entry name" value="cNMP_binding"/>
    <property type="match status" value="2"/>
</dbReference>
<dbReference type="PANTHER" id="PTHR11635">
    <property type="entry name" value="CAMP-DEPENDENT PROTEIN KINASE REGULATORY CHAIN"/>
    <property type="match status" value="1"/>
</dbReference>
<dbReference type="Gene3D" id="2.60.120.10">
    <property type="entry name" value="Jelly Rolls"/>
    <property type="match status" value="2"/>
</dbReference>